<dbReference type="InterPro" id="IPR055410">
    <property type="entry name" value="Beta-prop_CAF1B_HIR1"/>
</dbReference>
<evidence type="ECO:0000256" key="4">
    <source>
        <dbReference type="ARBA" id="ARBA00022737"/>
    </source>
</evidence>
<evidence type="ECO:0000256" key="1">
    <source>
        <dbReference type="ARBA" id="ARBA00004123"/>
    </source>
</evidence>
<evidence type="ECO:0000313" key="14">
    <source>
        <dbReference type="Proteomes" id="UP001359485"/>
    </source>
</evidence>
<name>A0ABR1BFJ6_POLSC</name>
<comment type="function">
    <text evidence="10">Required for replication-independent chromatin assembly and for the periodic repression of histone gene transcription during the cell cycle.</text>
</comment>
<comment type="similarity">
    <text evidence="2 10">Belongs to the WD repeat HIR1 family.</text>
</comment>
<dbReference type="Pfam" id="PF07569">
    <property type="entry name" value="Hira"/>
    <property type="match status" value="1"/>
</dbReference>
<accession>A0ABR1BFJ6</accession>
<dbReference type="InterPro" id="IPR019775">
    <property type="entry name" value="WD40_repeat_CS"/>
</dbReference>
<feature type="repeat" description="WD" evidence="9">
    <location>
        <begin position="66"/>
        <end position="98"/>
    </location>
</feature>
<dbReference type="PANTHER" id="PTHR13831">
    <property type="entry name" value="MEMBER OF THE HIR1 FAMILY OF WD-REPEAT PROTEINS"/>
    <property type="match status" value="1"/>
</dbReference>
<dbReference type="SMART" id="SM00320">
    <property type="entry name" value="WD40"/>
    <property type="match status" value="7"/>
</dbReference>
<evidence type="ECO:0000256" key="6">
    <source>
        <dbReference type="ARBA" id="ARBA00023015"/>
    </source>
</evidence>
<evidence type="ECO:0000256" key="10">
    <source>
        <dbReference type="RuleBase" id="RU364014"/>
    </source>
</evidence>
<organism evidence="13 14">
    <name type="scientific">Polyplax serrata</name>
    <name type="common">Common mouse louse</name>
    <dbReference type="NCBI Taxonomy" id="468196"/>
    <lineage>
        <taxon>Eukaryota</taxon>
        <taxon>Metazoa</taxon>
        <taxon>Ecdysozoa</taxon>
        <taxon>Arthropoda</taxon>
        <taxon>Hexapoda</taxon>
        <taxon>Insecta</taxon>
        <taxon>Pterygota</taxon>
        <taxon>Neoptera</taxon>
        <taxon>Paraneoptera</taxon>
        <taxon>Psocodea</taxon>
        <taxon>Troctomorpha</taxon>
        <taxon>Phthiraptera</taxon>
        <taxon>Anoplura</taxon>
        <taxon>Polyplacidae</taxon>
        <taxon>Polyplax</taxon>
    </lineage>
</organism>
<evidence type="ECO:0000256" key="3">
    <source>
        <dbReference type="ARBA" id="ARBA00022574"/>
    </source>
</evidence>
<dbReference type="Proteomes" id="UP001359485">
    <property type="component" value="Unassembled WGS sequence"/>
</dbReference>
<dbReference type="InterPro" id="IPR015943">
    <property type="entry name" value="WD40/YVTN_repeat-like_dom_sf"/>
</dbReference>
<keyword evidence="3 9" id="KW-0853">WD repeat</keyword>
<evidence type="ECO:0000313" key="13">
    <source>
        <dbReference type="EMBL" id="KAK6641539.1"/>
    </source>
</evidence>
<keyword evidence="4 10" id="KW-0677">Repeat</keyword>
<keyword evidence="7 10" id="KW-0804">Transcription</keyword>
<dbReference type="SUPFAM" id="SSF50978">
    <property type="entry name" value="WD40 repeat-like"/>
    <property type="match status" value="2"/>
</dbReference>
<protein>
    <recommendedName>
        <fullName evidence="10">Protein HIRA</fullName>
    </recommendedName>
</protein>
<dbReference type="InterPro" id="IPR001680">
    <property type="entry name" value="WD40_rpt"/>
</dbReference>
<evidence type="ECO:0000259" key="12">
    <source>
        <dbReference type="Pfam" id="PF24105"/>
    </source>
</evidence>
<keyword evidence="14" id="KW-1185">Reference proteome</keyword>
<feature type="repeat" description="WD" evidence="9">
    <location>
        <begin position="123"/>
        <end position="157"/>
    </location>
</feature>
<reference evidence="13 14" key="1">
    <citation type="submission" date="2023-09" db="EMBL/GenBank/DDBJ databases">
        <title>Genomes of two closely related lineages of the louse Polyplax serrata with different host specificities.</title>
        <authorList>
            <person name="Martinu J."/>
            <person name="Tarabai H."/>
            <person name="Stefka J."/>
            <person name="Hypsa V."/>
        </authorList>
    </citation>
    <scope>NUCLEOTIDE SEQUENCE [LARGE SCALE GENOMIC DNA]</scope>
    <source>
        <strain evidence="13">98ZLc_SE</strain>
    </source>
</reference>
<keyword evidence="10" id="KW-0678">Repressor</keyword>
<dbReference type="InterPro" id="IPR011494">
    <property type="entry name" value="HIRA-like_C"/>
</dbReference>
<sequence>MRLTKPGWVHHEGKPIFSLDIHPDGSRFATGGQGKDSGRVTIWNLGPVIYQDYEKNENVPKLLCQLDNHLSCVNCVRWNHSGKFLASGGDDKLIMVWKKTGQTKLDERKVIIGVELWRCVGTLTGHSNDVLDLAWAPHDSCLASCSVDNTIIVWNMEKIPDIIAKLTGHTGLVKGVTWDPVGQYLASQSDDKSLRIWRTKDWKQQACITEPFKECGDMTHVLRLNWSPDGQYLVSAHASNSGGPTAQIIEIIERPIDMKKKSWSCEMDFVGHRKAVTCIRFNSNLLQKKPASEGSKQTKYCALATGSRDCALAVWCTAKKRPIVVINNIFLKSVLDLSWSKDGMQLAACSWDGSIAHLMFKQEELGIIVSEQEKMTTLESMYGKSFATKHLNQTKITPIIETPELLEFVPPSLSLPSVVKSNNTLCGKQESIEIETTKQSSMSDVLQRTKQIETRTADGKRRVTPITVPRDLADCQATPTFSSSSEFKTKIIIEQRPEVVQPNISPQKGGAGPLTTKVAAVVPSATFENCAAKALKRSSLLPADVSSKKLVSSEQLNQQYSTRCSHCESLLEPLNIGAGTVIKVDGSDSIIEIENSKTLERPSRVRKQKKIGPDKELEWDIVYGQPITSIKSNSSLTVLTCKDCTLHVIATDTGKPKALPIKLPGLPSCIALTNNNLVCVVTSRGYLFVWNFNNHKLLLQNFTLRHTLLCESEEFSSISSCEVTEDGIPLITLSCGKCYCYNNDLGWLLLSDTNSVIWKVSHQDVLVRTASTLADTKLPLKAIQSQVKGASASVSSRTPIPKNMPIQLCTAAFLQQQMNAAIALNSPIEYKIMLLTLVRFYAQEGLLKPLRLILEDLLGPIHSFKSEWADSILGLKKRQLLKESLSAIVQNVVCQRLYVEFNDQLNNIQEPMETV</sequence>
<keyword evidence="6 10" id="KW-0805">Transcription regulation</keyword>
<comment type="subcellular location">
    <subcellularLocation>
        <location evidence="1 10">Nucleus</location>
    </subcellularLocation>
</comment>
<dbReference type="Gene3D" id="2.130.10.10">
    <property type="entry name" value="YVTN repeat-like/Quinoprotein amine dehydrogenase"/>
    <property type="match status" value="3"/>
</dbReference>
<feature type="repeat" description="WD" evidence="9">
    <location>
        <begin position="166"/>
        <end position="197"/>
    </location>
</feature>
<evidence type="ECO:0000256" key="9">
    <source>
        <dbReference type="PROSITE-ProRule" id="PRU00221"/>
    </source>
</evidence>
<dbReference type="InterPro" id="IPR031120">
    <property type="entry name" value="HIR1-like"/>
</dbReference>
<evidence type="ECO:0000259" key="11">
    <source>
        <dbReference type="Pfam" id="PF07569"/>
    </source>
</evidence>
<gene>
    <name evidence="13" type="ORF">RUM44_013251</name>
</gene>
<feature type="domain" description="Protein HIRA-like C-terminal" evidence="11">
    <location>
        <begin position="668"/>
        <end position="857"/>
    </location>
</feature>
<evidence type="ECO:0000256" key="5">
    <source>
        <dbReference type="ARBA" id="ARBA00022853"/>
    </source>
</evidence>
<evidence type="ECO:0000256" key="2">
    <source>
        <dbReference type="ARBA" id="ARBA00007306"/>
    </source>
</evidence>
<dbReference type="PANTHER" id="PTHR13831:SF0">
    <property type="entry name" value="PROTEIN HIRA"/>
    <property type="match status" value="1"/>
</dbReference>
<feature type="domain" description="CAF1B/HIR1 beta-propeller" evidence="12">
    <location>
        <begin position="1"/>
        <end position="365"/>
    </location>
</feature>
<dbReference type="PROSITE" id="PS50294">
    <property type="entry name" value="WD_REPEATS_REGION"/>
    <property type="match status" value="3"/>
</dbReference>
<comment type="caution">
    <text evidence="13">The sequence shown here is derived from an EMBL/GenBank/DDBJ whole genome shotgun (WGS) entry which is preliminary data.</text>
</comment>
<dbReference type="CDD" id="cd00200">
    <property type="entry name" value="WD40"/>
    <property type="match status" value="1"/>
</dbReference>
<keyword evidence="8 10" id="KW-0539">Nucleus</keyword>
<proteinExistence type="inferred from homology"/>
<evidence type="ECO:0000256" key="8">
    <source>
        <dbReference type="ARBA" id="ARBA00023242"/>
    </source>
</evidence>
<dbReference type="EMBL" id="JAWJWF010000001">
    <property type="protein sequence ID" value="KAK6641539.1"/>
    <property type="molecule type" value="Genomic_DNA"/>
</dbReference>
<dbReference type="PROSITE" id="PS50082">
    <property type="entry name" value="WD_REPEATS_2"/>
    <property type="match status" value="3"/>
</dbReference>
<evidence type="ECO:0000256" key="7">
    <source>
        <dbReference type="ARBA" id="ARBA00023163"/>
    </source>
</evidence>
<dbReference type="PROSITE" id="PS00678">
    <property type="entry name" value="WD_REPEATS_1"/>
    <property type="match status" value="1"/>
</dbReference>
<keyword evidence="5 10" id="KW-0156">Chromatin regulator</keyword>
<dbReference type="InterPro" id="IPR036322">
    <property type="entry name" value="WD40_repeat_dom_sf"/>
</dbReference>
<dbReference type="Pfam" id="PF24105">
    <property type="entry name" value="Beta-prop_CAF1B_HIR1"/>
    <property type="match status" value="1"/>
</dbReference>